<sequence>MDVLFLPDFNINLVSCLLVMGVLLKICLVYKVHYSGVLEADVVVFLHGGNLSLLHNPEADLDSGYSGAHLYHVDETSSAISKAALSKKMTNLTSFTCCGMKYIHKNDLFIVDCFPLLEELELSYMLHDDGDIVPLPKLRKIELFL</sequence>
<name>A0A392MKD7_9FABA</name>
<dbReference type="AlphaFoldDB" id="A0A392MKD7"/>
<comment type="caution">
    <text evidence="1">The sequence shown here is derived from an EMBL/GenBank/DDBJ whole genome shotgun (WGS) entry which is preliminary data.</text>
</comment>
<organism evidence="1 2">
    <name type="scientific">Trifolium medium</name>
    <dbReference type="NCBI Taxonomy" id="97028"/>
    <lineage>
        <taxon>Eukaryota</taxon>
        <taxon>Viridiplantae</taxon>
        <taxon>Streptophyta</taxon>
        <taxon>Embryophyta</taxon>
        <taxon>Tracheophyta</taxon>
        <taxon>Spermatophyta</taxon>
        <taxon>Magnoliopsida</taxon>
        <taxon>eudicotyledons</taxon>
        <taxon>Gunneridae</taxon>
        <taxon>Pentapetalae</taxon>
        <taxon>rosids</taxon>
        <taxon>fabids</taxon>
        <taxon>Fabales</taxon>
        <taxon>Fabaceae</taxon>
        <taxon>Papilionoideae</taxon>
        <taxon>50 kb inversion clade</taxon>
        <taxon>NPAAA clade</taxon>
        <taxon>Hologalegina</taxon>
        <taxon>IRL clade</taxon>
        <taxon>Trifolieae</taxon>
        <taxon>Trifolium</taxon>
    </lineage>
</organism>
<dbReference type="EMBL" id="LXQA010011711">
    <property type="protein sequence ID" value="MCH87188.1"/>
    <property type="molecule type" value="Genomic_DNA"/>
</dbReference>
<reference evidence="1 2" key="1">
    <citation type="journal article" date="2018" name="Front. Plant Sci.">
        <title>Red Clover (Trifolium pratense) and Zigzag Clover (T. medium) - A Picture of Genomic Similarities and Differences.</title>
        <authorList>
            <person name="Dluhosova J."/>
            <person name="Istvanek J."/>
            <person name="Nedelnik J."/>
            <person name="Repkova J."/>
        </authorList>
    </citation>
    <scope>NUCLEOTIDE SEQUENCE [LARGE SCALE GENOMIC DNA]</scope>
    <source>
        <strain evidence="2">cv. 10/8</strain>
        <tissue evidence="1">Leaf</tissue>
    </source>
</reference>
<dbReference type="Proteomes" id="UP000265520">
    <property type="component" value="Unassembled WGS sequence"/>
</dbReference>
<protein>
    <submittedName>
        <fullName evidence="1">GDSL esterase/lipase</fullName>
    </submittedName>
</protein>
<keyword evidence="2" id="KW-1185">Reference proteome</keyword>
<evidence type="ECO:0000313" key="1">
    <source>
        <dbReference type="EMBL" id="MCH87188.1"/>
    </source>
</evidence>
<evidence type="ECO:0000313" key="2">
    <source>
        <dbReference type="Proteomes" id="UP000265520"/>
    </source>
</evidence>
<gene>
    <name evidence="1" type="ORF">A2U01_0008054</name>
</gene>
<accession>A0A392MKD7</accession>
<proteinExistence type="predicted"/>